<reference evidence="4 5" key="1">
    <citation type="submission" date="2024-06" db="EMBL/GenBank/DDBJ databases">
        <title>The Natural Products Discovery Center: Release of the First 8490 Sequenced Strains for Exploring Actinobacteria Biosynthetic Diversity.</title>
        <authorList>
            <person name="Kalkreuter E."/>
            <person name="Kautsar S.A."/>
            <person name="Yang D."/>
            <person name="Bader C.D."/>
            <person name="Teijaro C.N."/>
            <person name="Fluegel L."/>
            <person name="Davis C.M."/>
            <person name="Simpson J.R."/>
            <person name="Lauterbach L."/>
            <person name="Steele A.D."/>
            <person name="Gui C."/>
            <person name="Meng S."/>
            <person name="Li G."/>
            <person name="Viehrig K."/>
            <person name="Ye F."/>
            <person name="Su P."/>
            <person name="Kiefer A.F."/>
            <person name="Nichols A."/>
            <person name="Cepeda A.J."/>
            <person name="Yan W."/>
            <person name="Fan B."/>
            <person name="Jiang Y."/>
            <person name="Adhikari A."/>
            <person name="Zheng C.-J."/>
            <person name="Schuster L."/>
            <person name="Cowan T.M."/>
            <person name="Smanski M.J."/>
            <person name="Chevrette M.G."/>
            <person name="De Carvalho L.P.S."/>
            <person name="Shen B."/>
        </authorList>
    </citation>
    <scope>NUCLEOTIDE SEQUENCE [LARGE SCALE GENOMIC DNA]</scope>
    <source>
        <strain evidence="4 5">NPDC033843</strain>
    </source>
</reference>
<feature type="domain" description="Lactate/malate dehydrogenase N-terminal" evidence="3">
    <location>
        <begin position="6"/>
        <end position="139"/>
    </location>
</feature>
<accession>A0ABV2ZJF1</accession>
<dbReference type="PIRSF" id="PIRSF000102">
    <property type="entry name" value="Lac_mal_DH"/>
    <property type="match status" value="1"/>
</dbReference>
<sequence>MTARTVGIIGAGAVGQTVAAHLVGEPWCERLLIASRTSESAEGLAVDLDDMAHLVCTSTRAHACATIAELDQADALVICPRATFTNTATRNVRMAGLAANAPLIADLAHTLTGYSGPVVVVTNPVDVMSRLFATISGAPTYGIGSATDTARYRAALAAHHRVPVEAVDGYVIGEHGDGAVICASTTTINGLPCTVPLDVVRAELTGRPRRINAGIGRTRHGPAAAVLSALRKLLVQEDGTDVLSVNRAGVWLGIRLHIRAGHPTVQPLELDPHETADLLTARTKLEAAYRQISHHEQGAHTPCL</sequence>
<evidence type="ECO:0000256" key="1">
    <source>
        <dbReference type="ARBA" id="ARBA00023002"/>
    </source>
</evidence>
<keyword evidence="5" id="KW-1185">Reference proteome</keyword>
<dbReference type="InterPro" id="IPR001236">
    <property type="entry name" value="Lactate/malate_DH_N"/>
</dbReference>
<dbReference type="SUPFAM" id="SSF56327">
    <property type="entry name" value="LDH C-terminal domain-like"/>
    <property type="match status" value="1"/>
</dbReference>
<dbReference type="RefSeq" id="WP_361703509.1">
    <property type="nucleotide sequence ID" value="NZ_JBEZVE010000009.1"/>
</dbReference>
<keyword evidence="1" id="KW-0560">Oxidoreductase</keyword>
<dbReference type="InterPro" id="IPR015955">
    <property type="entry name" value="Lactate_DH/Glyco_Ohase_4_C"/>
</dbReference>
<organism evidence="4 5">
    <name type="scientific">Streptomyces sp. 900129855</name>
    <dbReference type="NCBI Taxonomy" id="3155129"/>
    <lineage>
        <taxon>Bacteria</taxon>
        <taxon>Bacillati</taxon>
        <taxon>Actinomycetota</taxon>
        <taxon>Actinomycetes</taxon>
        <taxon>Kitasatosporales</taxon>
        <taxon>Streptomycetaceae</taxon>
        <taxon>Streptomyces</taxon>
    </lineage>
</organism>
<dbReference type="Proteomes" id="UP001550739">
    <property type="component" value="Unassembled WGS sequence"/>
</dbReference>
<dbReference type="Gene3D" id="3.40.50.720">
    <property type="entry name" value="NAD(P)-binding Rossmann-like Domain"/>
    <property type="match status" value="1"/>
</dbReference>
<comment type="caution">
    <text evidence="4">The sequence shown here is derived from an EMBL/GenBank/DDBJ whole genome shotgun (WGS) entry which is preliminary data.</text>
</comment>
<evidence type="ECO:0000256" key="2">
    <source>
        <dbReference type="ARBA" id="ARBA00023027"/>
    </source>
</evidence>
<gene>
    <name evidence="4" type="ORF">AB0E89_19305</name>
</gene>
<protein>
    <submittedName>
        <fullName evidence="4">Lactate dehydrogenase</fullName>
    </submittedName>
</protein>
<keyword evidence="2" id="KW-0520">NAD</keyword>
<evidence type="ECO:0000259" key="3">
    <source>
        <dbReference type="Pfam" id="PF00056"/>
    </source>
</evidence>
<evidence type="ECO:0000313" key="4">
    <source>
        <dbReference type="EMBL" id="MEU3782687.1"/>
    </source>
</evidence>
<dbReference type="PANTHER" id="PTHR43128:SF16">
    <property type="entry name" value="L-LACTATE DEHYDROGENASE"/>
    <property type="match status" value="1"/>
</dbReference>
<dbReference type="EMBL" id="JBEZVE010000009">
    <property type="protein sequence ID" value="MEU3782687.1"/>
    <property type="molecule type" value="Genomic_DNA"/>
</dbReference>
<evidence type="ECO:0000313" key="5">
    <source>
        <dbReference type="Proteomes" id="UP001550739"/>
    </source>
</evidence>
<proteinExistence type="predicted"/>
<dbReference type="InterPro" id="IPR001557">
    <property type="entry name" value="L-lactate/malate_DH"/>
</dbReference>
<dbReference type="Gene3D" id="3.90.110.10">
    <property type="entry name" value="Lactate dehydrogenase/glycoside hydrolase, family 4, C-terminal"/>
    <property type="match status" value="1"/>
</dbReference>
<dbReference type="PRINTS" id="PR00086">
    <property type="entry name" value="LLDHDRGNASE"/>
</dbReference>
<dbReference type="InterPro" id="IPR036291">
    <property type="entry name" value="NAD(P)-bd_dom_sf"/>
</dbReference>
<name>A0ABV2ZJF1_9ACTN</name>
<dbReference type="PANTHER" id="PTHR43128">
    <property type="entry name" value="L-2-HYDROXYCARBOXYLATE DEHYDROGENASE (NAD(P)(+))"/>
    <property type="match status" value="1"/>
</dbReference>
<dbReference type="Pfam" id="PF00056">
    <property type="entry name" value="Ldh_1_N"/>
    <property type="match status" value="1"/>
</dbReference>
<dbReference type="SUPFAM" id="SSF51735">
    <property type="entry name" value="NAD(P)-binding Rossmann-fold domains"/>
    <property type="match status" value="1"/>
</dbReference>